<evidence type="ECO:0000313" key="2">
    <source>
        <dbReference type="EMBL" id="KAF9914905.1"/>
    </source>
</evidence>
<protein>
    <recommendedName>
        <fullName evidence="1">Arm-like repeat domain-containing protein</fullName>
    </recommendedName>
</protein>
<sequence>MTTSNVLDAMSSAGINVLGSDSQLREPLTSYLSTSMKALESSPDFHLAYQVTYTHKALACIPDGESSLQKKLKLGGNVIRGVFGVLSAVKALDVDKFMDGLKDVEKGFEALPQFWKNAQDMFNN</sequence>
<keyword evidence="3" id="KW-1185">Reference proteome</keyword>
<accession>A0A9P6IHA5</accession>
<comment type="caution">
    <text evidence="2">The sequence shown here is derived from an EMBL/GenBank/DDBJ whole genome shotgun (WGS) entry which is preliminary data.</text>
</comment>
<dbReference type="EMBL" id="JAAAHW010012302">
    <property type="protein sequence ID" value="KAF9914905.1"/>
    <property type="molecule type" value="Genomic_DNA"/>
</dbReference>
<evidence type="ECO:0000313" key="3">
    <source>
        <dbReference type="Proteomes" id="UP000749646"/>
    </source>
</evidence>
<dbReference type="OrthoDB" id="2422986at2759"/>
<organism evidence="2 3">
    <name type="scientific">Modicella reniformis</name>
    <dbReference type="NCBI Taxonomy" id="1440133"/>
    <lineage>
        <taxon>Eukaryota</taxon>
        <taxon>Fungi</taxon>
        <taxon>Fungi incertae sedis</taxon>
        <taxon>Mucoromycota</taxon>
        <taxon>Mortierellomycotina</taxon>
        <taxon>Mortierellomycetes</taxon>
        <taxon>Mortierellales</taxon>
        <taxon>Mortierellaceae</taxon>
        <taxon>Modicella</taxon>
    </lineage>
</organism>
<name>A0A9P6IHA5_9FUNG</name>
<reference evidence="2" key="1">
    <citation type="journal article" date="2020" name="Fungal Divers.">
        <title>Resolving the Mortierellaceae phylogeny through synthesis of multi-gene phylogenetics and phylogenomics.</title>
        <authorList>
            <person name="Vandepol N."/>
            <person name="Liber J."/>
            <person name="Desiro A."/>
            <person name="Na H."/>
            <person name="Kennedy M."/>
            <person name="Barry K."/>
            <person name="Grigoriev I.V."/>
            <person name="Miller A.N."/>
            <person name="O'Donnell K."/>
            <person name="Stajich J.E."/>
            <person name="Bonito G."/>
        </authorList>
    </citation>
    <scope>NUCLEOTIDE SEQUENCE</scope>
    <source>
        <strain evidence="2">MES-2147</strain>
    </source>
</reference>
<feature type="non-terminal residue" evidence="2">
    <location>
        <position position="124"/>
    </location>
</feature>
<dbReference type="InterPro" id="IPR056251">
    <property type="entry name" value="Arm_rpt_dom"/>
</dbReference>
<evidence type="ECO:0000259" key="1">
    <source>
        <dbReference type="Pfam" id="PF23948"/>
    </source>
</evidence>
<feature type="domain" description="Arm-like repeat" evidence="1">
    <location>
        <begin position="2"/>
        <end position="122"/>
    </location>
</feature>
<gene>
    <name evidence="2" type="ORF">BGZ65_000981</name>
</gene>
<dbReference type="Pfam" id="PF23948">
    <property type="entry name" value="ARM_5"/>
    <property type="match status" value="1"/>
</dbReference>
<proteinExistence type="predicted"/>
<dbReference type="Proteomes" id="UP000749646">
    <property type="component" value="Unassembled WGS sequence"/>
</dbReference>
<dbReference type="AlphaFoldDB" id="A0A9P6IHA5"/>